<name>A0ABW7N3L1_9BACT</name>
<evidence type="ECO:0000313" key="10">
    <source>
        <dbReference type="Proteomes" id="UP001610063"/>
    </source>
</evidence>
<comment type="catalytic activity">
    <reaction evidence="1">
        <text>a 2'-deoxyribonucleoside 5'-phosphate + H2O = a 2'-deoxyribonucleoside + phosphate</text>
        <dbReference type="Rhea" id="RHEA:36167"/>
        <dbReference type="ChEBI" id="CHEBI:15377"/>
        <dbReference type="ChEBI" id="CHEBI:18274"/>
        <dbReference type="ChEBI" id="CHEBI:43474"/>
        <dbReference type="ChEBI" id="CHEBI:65317"/>
        <dbReference type="EC" id="3.1.3.89"/>
    </reaction>
</comment>
<dbReference type="RefSeq" id="WP_395415964.1">
    <property type="nucleotide sequence ID" value="NZ_JBIPKE010000010.1"/>
</dbReference>
<organism evidence="9 10">
    <name type="scientific">Marinoscillum luteum</name>
    <dbReference type="NCBI Taxonomy" id="861051"/>
    <lineage>
        <taxon>Bacteria</taxon>
        <taxon>Pseudomonadati</taxon>
        <taxon>Bacteroidota</taxon>
        <taxon>Cytophagia</taxon>
        <taxon>Cytophagales</taxon>
        <taxon>Reichenbachiellaceae</taxon>
        <taxon>Marinoscillum</taxon>
    </lineage>
</organism>
<dbReference type="InterPro" id="IPR006674">
    <property type="entry name" value="HD_domain"/>
</dbReference>
<evidence type="ECO:0000256" key="4">
    <source>
        <dbReference type="ARBA" id="ARBA00011738"/>
    </source>
</evidence>
<comment type="cofactor">
    <cofactor evidence="2">
        <name>Mn(2+)</name>
        <dbReference type="ChEBI" id="CHEBI:29035"/>
    </cofactor>
</comment>
<proteinExistence type="predicted"/>
<dbReference type="SMART" id="SM00471">
    <property type="entry name" value="HDc"/>
    <property type="match status" value="1"/>
</dbReference>
<dbReference type="InterPro" id="IPR039356">
    <property type="entry name" value="YfbR/HDDC2"/>
</dbReference>
<feature type="domain" description="HD/PDEase" evidence="8">
    <location>
        <begin position="33"/>
        <end position="151"/>
    </location>
</feature>
<evidence type="ECO:0000313" key="9">
    <source>
        <dbReference type="EMBL" id="MFH6982201.1"/>
    </source>
</evidence>
<dbReference type="Pfam" id="PF13023">
    <property type="entry name" value="HD_3"/>
    <property type="match status" value="1"/>
</dbReference>
<comment type="cofactor">
    <cofactor evidence="3">
        <name>Co(2+)</name>
        <dbReference type="ChEBI" id="CHEBI:48828"/>
    </cofactor>
</comment>
<evidence type="ECO:0000259" key="8">
    <source>
        <dbReference type="SMART" id="SM00471"/>
    </source>
</evidence>
<keyword evidence="10" id="KW-1185">Reference proteome</keyword>
<evidence type="ECO:0000256" key="5">
    <source>
        <dbReference type="ARBA" id="ARBA00012964"/>
    </source>
</evidence>
<reference evidence="9 10" key="1">
    <citation type="journal article" date="2013" name="Int. J. Syst. Evol. Microbiol.">
        <title>Marinoscillum luteum sp. nov., isolated from marine sediment.</title>
        <authorList>
            <person name="Cha I.T."/>
            <person name="Park S.J."/>
            <person name="Kim S.J."/>
            <person name="Kim J.G."/>
            <person name="Jung M.Y."/>
            <person name="Shin K.S."/>
            <person name="Kwon K.K."/>
            <person name="Yang S.H."/>
            <person name="Seo Y.S."/>
            <person name="Rhee S.K."/>
        </authorList>
    </citation>
    <scope>NUCLEOTIDE SEQUENCE [LARGE SCALE GENOMIC DNA]</scope>
    <source>
        <strain evidence="9 10">KCTC 23939</strain>
    </source>
</reference>
<gene>
    <name evidence="9" type="ORF">ACHKAR_02070</name>
</gene>
<dbReference type="PANTHER" id="PTHR11845">
    <property type="entry name" value="5'-DEOXYNUCLEOTIDASE HDDC2"/>
    <property type="match status" value="1"/>
</dbReference>
<dbReference type="EC" id="3.1.3.89" evidence="5"/>
<comment type="subunit">
    <text evidence="4">Homodimer.</text>
</comment>
<protein>
    <recommendedName>
        <fullName evidence="5">5'-deoxynucleotidase</fullName>
        <ecNumber evidence="5">3.1.3.89</ecNumber>
    </recommendedName>
</protein>
<dbReference type="Gene3D" id="1.10.3210.10">
    <property type="entry name" value="Hypothetical protein af1432"/>
    <property type="match status" value="1"/>
</dbReference>
<dbReference type="PANTHER" id="PTHR11845:SF13">
    <property type="entry name" value="5'-DEOXYNUCLEOTIDASE HDDC2"/>
    <property type="match status" value="1"/>
</dbReference>
<comment type="caution">
    <text evidence="9">The sequence shown here is derived from an EMBL/GenBank/DDBJ whole genome shotgun (WGS) entry which is preliminary data.</text>
</comment>
<dbReference type="InterPro" id="IPR003607">
    <property type="entry name" value="HD/PDEase_dom"/>
</dbReference>
<keyword evidence="7 9" id="KW-0378">Hydrolase</keyword>
<dbReference type="GO" id="GO:0016787">
    <property type="term" value="F:hydrolase activity"/>
    <property type="evidence" value="ECO:0007669"/>
    <property type="project" value="UniProtKB-KW"/>
</dbReference>
<evidence type="ECO:0000256" key="1">
    <source>
        <dbReference type="ARBA" id="ARBA00001638"/>
    </source>
</evidence>
<dbReference type="Proteomes" id="UP001610063">
    <property type="component" value="Unassembled WGS sequence"/>
</dbReference>
<dbReference type="SUPFAM" id="SSF109604">
    <property type="entry name" value="HD-domain/PDEase-like"/>
    <property type="match status" value="1"/>
</dbReference>
<dbReference type="EMBL" id="JBIPKE010000010">
    <property type="protein sequence ID" value="MFH6982201.1"/>
    <property type="molecule type" value="Genomic_DNA"/>
</dbReference>
<evidence type="ECO:0000256" key="2">
    <source>
        <dbReference type="ARBA" id="ARBA00001936"/>
    </source>
</evidence>
<evidence type="ECO:0000256" key="7">
    <source>
        <dbReference type="ARBA" id="ARBA00022801"/>
    </source>
</evidence>
<evidence type="ECO:0000256" key="3">
    <source>
        <dbReference type="ARBA" id="ARBA00001941"/>
    </source>
</evidence>
<accession>A0ABW7N3L1</accession>
<sequence>MNTDRLTQQLAFIREIDKLKYIQRKTRLFNSQRHENDAEHSWHLAMMAMVLAEHATTEVDLFKVMKMLLIHDIVEIDAGDTFLYDTTQSHVNTEVELEAAKRIFGLLPEDQMRDFIALWEEFEAGETPEARFAKALDRLEPIMQNASNQGGTWAEYDVPLSRVLEKVQGIRKGSDSLWAYTEDLLRENVENGNLKE</sequence>
<keyword evidence="6" id="KW-0479">Metal-binding</keyword>
<evidence type="ECO:0000256" key="6">
    <source>
        <dbReference type="ARBA" id="ARBA00022723"/>
    </source>
</evidence>